<dbReference type="EMBL" id="JARVKM010000004">
    <property type="protein sequence ID" value="KAK9781192.1"/>
    <property type="molecule type" value="Genomic_DNA"/>
</dbReference>
<dbReference type="PANTHER" id="PTHR10622:SF10">
    <property type="entry name" value="HET DOMAIN-CONTAINING PROTEIN"/>
    <property type="match status" value="1"/>
</dbReference>
<keyword evidence="3" id="KW-1185">Reference proteome</keyword>
<proteinExistence type="predicted"/>
<dbReference type="Pfam" id="PF06985">
    <property type="entry name" value="HET"/>
    <property type="match status" value="1"/>
</dbReference>
<evidence type="ECO:0000313" key="3">
    <source>
        <dbReference type="Proteomes" id="UP001465668"/>
    </source>
</evidence>
<dbReference type="InterPro" id="IPR010730">
    <property type="entry name" value="HET"/>
</dbReference>
<evidence type="ECO:0000259" key="1">
    <source>
        <dbReference type="Pfam" id="PF06985"/>
    </source>
</evidence>
<organism evidence="2 3">
    <name type="scientific">Seiridium cardinale</name>
    <dbReference type="NCBI Taxonomy" id="138064"/>
    <lineage>
        <taxon>Eukaryota</taxon>
        <taxon>Fungi</taxon>
        <taxon>Dikarya</taxon>
        <taxon>Ascomycota</taxon>
        <taxon>Pezizomycotina</taxon>
        <taxon>Sordariomycetes</taxon>
        <taxon>Xylariomycetidae</taxon>
        <taxon>Amphisphaeriales</taxon>
        <taxon>Sporocadaceae</taxon>
        <taxon>Seiridium</taxon>
    </lineage>
</organism>
<sequence length="600" mass="68416">MRLIDTHTHVLLEPWKAADKEYAILSHTWGAEEVIFQEWEQLFPSGAIKGQCPHVRYTGIGNRAGYHKVMQACEQAKRDGIRWLWCDTMCINKESSAELSEAINSMFKWYSEAKICYVYLTDVTLPDLESHLGIFTSRSNIPGWFSSAREFQQHDLLRKIKPHFLSSRWWTRGWTLQELLAPLNVVFFAKDWTPLGQKEDLAPWISASTKIHQEALENRAKISTFSIAQRMSWAADRKTTIIEDMTYCLLGIFGINMPMLYGQGEHAFRNLQKEIIKISDDQSIFSWSPIDTAAEGALARSPAEFQGCGSIIPDDNLIRFPYSLTNLGLKMKIPIIPDSHHGLFFLGLNCSLELKGGAKQGRSNNQSATRRRFQAWIVVRRCAQERYERVHMPKSVFYFQSAYPISIAPATKDIFVISPNSTKPEDRSLLASPNRVPKDQKLDSSGIMASIGFGNMRRISRAYLDIWSPREFVVASFGTRQPGNCSHELVASGSFLVIFSVAWDAQDNPCQKLHTILNDPGRMIRKQIFDRLMRTNTHNTTFIQSIDSLDKFHKEIRATYATVIGSHANEPLIFIEDESLQDYHGRAEVVVEIIFTEKHG</sequence>
<comment type="caution">
    <text evidence="2">The sequence shown here is derived from an EMBL/GenBank/DDBJ whole genome shotgun (WGS) entry which is preliminary data.</text>
</comment>
<accession>A0ABR2Y5I6</accession>
<feature type="domain" description="Heterokaryon incompatibility" evidence="1">
    <location>
        <begin position="22"/>
        <end position="178"/>
    </location>
</feature>
<evidence type="ECO:0000313" key="2">
    <source>
        <dbReference type="EMBL" id="KAK9781192.1"/>
    </source>
</evidence>
<name>A0ABR2Y5I6_9PEZI</name>
<gene>
    <name evidence="2" type="ORF">SCAR479_05013</name>
</gene>
<protein>
    <submittedName>
        <fullName evidence="2">Heterokaryon incompatibility domain-containing protein</fullName>
    </submittedName>
</protein>
<dbReference type="PANTHER" id="PTHR10622">
    <property type="entry name" value="HET DOMAIN-CONTAINING PROTEIN"/>
    <property type="match status" value="1"/>
</dbReference>
<dbReference type="Proteomes" id="UP001465668">
    <property type="component" value="Unassembled WGS sequence"/>
</dbReference>
<reference evidence="2 3" key="1">
    <citation type="submission" date="2024-02" db="EMBL/GenBank/DDBJ databases">
        <title>First draft genome assembly of two strains of Seiridium cardinale.</title>
        <authorList>
            <person name="Emiliani G."/>
            <person name="Scali E."/>
        </authorList>
    </citation>
    <scope>NUCLEOTIDE SEQUENCE [LARGE SCALE GENOMIC DNA]</scope>
    <source>
        <strain evidence="2 3">BM-138-000479</strain>
    </source>
</reference>